<dbReference type="AlphaFoldDB" id="A0AAD8EBE2"/>
<accession>A0AAD8EBE2</accession>
<dbReference type="EMBL" id="JASPKZ010007546">
    <property type="protein sequence ID" value="KAJ9583679.1"/>
    <property type="molecule type" value="Genomic_DNA"/>
</dbReference>
<feature type="non-terminal residue" evidence="1">
    <location>
        <position position="50"/>
    </location>
</feature>
<proteinExistence type="predicted"/>
<gene>
    <name evidence="1" type="ORF">L9F63_021976</name>
</gene>
<organism evidence="1 2">
    <name type="scientific">Diploptera punctata</name>
    <name type="common">Pacific beetle cockroach</name>
    <dbReference type="NCBI Taxonomy" id="6984"/>
    <lineage>
        <taxon>Eukaryota</taxon>
        <taxon>Metazoa</taxon>
        <taxon>Ecdysozoa</taxon>
        <taxon>Arthropoda</taxon>
        <taxon>Hexapoda</taxon>
        <taxon>Insecta</taxon>
        <taxon>Pterygota</taxon>
        <taxon>Neoptera</taxon>
        <taxon>Polyneoptera</taxon>
        <taxon>Dictyoptera</taxon>
        <taxon>Blattodea</taxon>
        <taxon>Blaberoidea</taxon>
        <taxon>Blaberidae</taxon>
        <taxon>Diplopterinae</taxon>
        <taxon>Diploptera</taxon>
    </lineage>
</organism>
<name>A0AAD8EBE2_DIPPU</name>
<reference evidence="1" key="2">
    <citation type="submission" date="2023-05" db="EMBL/GenBank/DDBJ databases">
        <authorList>
            <person name="Fouks B."/>
        </authorList>
    </citation>
    <scope>NUCLEOTIDE SEQUENCE</scope>
    <source>
        <strain evidence="1">Stay&amp;Tobe</strain>
        <tissue evidence="1">Testes</tissue>
    </source>
</reference>
<sequence>KNHTGLGLRTTNNIHIMVINSSVSPSVLYGRKHYEIKLFLSGISKFIALY</sequence>
<comment type="caution">
    <text evidence="1">The sequence shown here is derived from an EMBL/GenBank/DDBJ whole genome shotgun (WGS) entry which is preliminary data.</text>
</comment>
<protein>
    <submittedName>
        <fullName evidence="1">Uncharacterized protein</fullName>
    </submittedName>
</protein>
<evidence type="ECO:0000313" key="1">
    <source>
        <dbReference type="EMBL" id="KAJ9583679.1"/>
    </source>
</evidence>
<feature type="non-terminal residue" evidence="1">
    <location>
        <position position="1"/>
    </location>
</feature>
<dbReference type="Proteomes" id="UP001233999">
    <property type="component" value="Unassembled WGS sequence"/>
</dbReference>
<keyword evidence="2" id="KW-1185">Reference proteome</keyword>
<reference evidence="1" key="1">
    <citation type="journal article" date="2023" name="IScience">
        <title>Live-bearing cockroach genome reveals convergent evolutionary mechanisms linked to viviparity in insects and beyond.</title>
        <authorList>
            <person name="Fouks B."/>
            <person name="Harrison M.C."/>
            <person name="Mikhailova A.A."/>
            <person name="Marchal E."/>
            <person name="English S."/>
            <person name="Carruthers M."/>
            <person name="Jennings E.C."/>
            <person name="Chiamaka E.L."/>
            <person name="Frigard R.A."/>
            <person name="Pippel M."/>
            <person name="Attardo G.M."/>
            <person name="Benoit J.B."/>
            <person name="Bornberg-Bauer E."/>
            <person name="Tobe S.S."/>
        </authorList>
    </citation>
    <scope>NUCLEOTIDE SEQUENCE</scope>
    <source>
        <strain evidence="1">Stay&amp;Tobe</strain>
    </source>
</reference>
<evidence type="ECO:0000313" key="2">
    <source>
        <dbReference type="Proteomes" id="UP001233999"/>
    </source>
</evidence>